<proteinExistence type="inferred from homology"/>
<comment type="subunit">
    <text evidence="2">Homodimer.</text>
</comment>
<feature type="binding site" evidence="2">
    <location>
        <begin position="214"/>
        <end position="216"/>
    </location>
    <ligand>
        <name>substrate</name>
    </ligand>
</feature>
<feature type="binding site" evidence="2">
    <location>
        <position position="208"/>
    </location>
    <ligand>
        <name>substrate</name>
    </ligand>
</feature>
<feature type="active site" description="Proton acceptor" evidence="2">
    <location>
        <position position="88"/>
    </location>
</feature>
<reference evidence="3 4" key="1">
    <citation type="submission" date="2016-10" db="EMBL/GenBank/DDBJ databases">
        <authorList>
            <person name="de Groot N.N."/>
        </authorList>
    </citation>
    <scope>NUCLEOTIDE SEQUENCE [LARGE SCALE GENOMIC DNA]</scope>
    <source>
        <strain evidence="3 4">DSM 46701</strain>
    </source>
</reference>
<evidence type="ECO:0000313" key="4">
    <source>
        <dbReference type="Proteomes" id="UP000199695"/>
    </source>
</evidence>
<feature type="binding site" evidence="2">
    <location>
        <position position="57"/>
    </location>
    <ligand>
        <name>substrate</name>
    </ligand>
</feature>
<dbReference type="SUPFAM" id="SSF64005">
    <property type="entry name" value="Undecaprenyl diphosphate synthase"/>
    <property type="match status" value="1"/>
</dbReference>
<feature type="binding site" evidence="2">
    <location>
        <position position="89"/>
    </location>
    <ligand>
        <name>substrate</name>
    </ligand>
</feature>
<dbReference type="GO" id="GO:0030145">
    <property type="term" value="F:manganese ion binding"/>
    <property type="evidence" value="ECO:0007669"/>
    <property type="project" value="TreeGrafter"/>
</dbReference>
<feature type="binding site" evidence="2">
    <location>
        <position position="45"/>
    </location>
    <ligand>
        <name>substrate</name>
    </ligand>
</feature>
<comment type="cofactor">
    <cofactor evidence="2">
        <name>Mg(2+)</name>
        <dbReference type="ChEBI" id="CHEBI:18420"/>
    </cofactor>
    <text evidence="2">Binds 2 magnesium ions per subunit.</text>
</comment>
<feature type="binding site" evidence="2">
    <location>
        <begin position="41"/>
        <end position="44"/>
    </location>
    <ligand>
        <name>substrate</name>
    </ligand>
</feature>
<keyword evidence="1 2" id="KW-0808">Transferase</keyword>
<dbReference type="STRING" id="1173111.SAMN05444955_12414"/>
<dbReference type="PANTHER" id="PTHR10291:SF0">
    <property type="entry name" value="DEHYDRODOLICHYL DIPHOSPHATE SYNTHASE 2"/>
    <property type="match status" value="1"/>
</dbReference>
<dbReference type="GO" id="GO:0000287">
    <property type="term" value="F:magnesium ion binding"/>
    <property type="evidence" value="ECO:0007669"/>
    <property type="project" value="UniProtKB-UniRule"/>
</dbReference>
<dbReference type="GO" id="GO:0008834">
    <property type="term" value="F:ditrans,polycis-undecaprenyl-diphosphate synthase [(2E,6E)-farnesyl-diphosphate specific] activity"/>
    <property type="evidence" value="ECO:0007669"/>
    <property type="project" value="TreeGrafter"/>
</dbReference>
<protein>
    <recommendedName>
        <fullName evidence="2">Isoprenyl transferase</fullName>
        <ecNumber evidence="2">2.5.1.-</ecNumber>
    </recommendedName>
</protein>
<keyword evidence="2" id="KW-0460">Magnesium</keyword>
<evidence type="ECO:0000256" key="2">
    <source>
        <dbReference type="HAMAP-Rule" id="MF_01139"/>
    </source>
</evidence>
<name>A0A1H8JDU8_9BACL</name>
<feature type="active site" evidence="2">
    <location>
        <position position="40"/>
    </location>
</feature>
<dbReference type="InterPro" id="IPR001441">
    <property type="entry name" value="UPP_synth-like"/>
</dbReference>
<dbReference type="InterPro" id="IPR018520">
    <property type="entry name" value="UPP_synth-like_CS"/>
</dbReference>
<feature type="binding site" evidence="2">
    <location>
        <position position="91"/>
    </location>
    <ligand>
        <name>substrate</name>
    </ligand>
</feature>
<comment type="function">
    <text evidence="2">Catalyzes the condensation of isopentenyl diphosphate (IPP) with allylic pyrophosphates generating different type of terpenoids.</text>
</comment>
<sequence length="260" mass="30085">MIESIKRFVGGENKTRQNKEELLAAIKRAPLPKHVAIITDGNGRWAKKRGLPRTAGHAAGMKRVRETIRAADELGIQVLTFYSFSTENWKRPKDEVDYLMKLPIEFLKTDLQELIDRNVKVQMLGEKSQTPSQTQMALTEFEEKTKHNTGLILNFAINYGSRDEIVRAVRQIIDEVKKGNIDKDEVNEEVISRHLLTRGLPDPDLVIRTSGELRISNFLLWQLAYSELWFTDTLWPDFTPELFYQAIEDFQHRSRRYGAV</sequence>
<dbReference type="Gene3D" id="3.40.1180.10">
    <property type="entry name" value="Decaprenyl diphosphate synthase-like"/>
    <property type="match status" value="1"/>
</dbReference>
<dbReference type="EMBL" id="FOCQ01000024">
    <property type="protein sequence ID" value="SEN78974.1"/>
    <property type="molecule type" value="Genomic_DNA"/>
</dbReference>
<accession>A0A1H8JDU8</accession>
<dbReference type="NCBIfam" id="TIGR00055">
    <property type="entry name" value="uppS"/>
    <property type="match status" value="1"/>
</dbReference>
<dbReference type="EC" id="2.5.1.-" evidence="2"/>
<feature type="binding site" evidence="2">
    <location>
        <position position="40"/>
    </location>
    <ligand>
        <name>Mg(2+)</name>
        <dbReference type="ChEBI" id="CHEBI:18420"/>
    </ligand>
</feature>
<dbReference type="PANTHER" id="PTHR10291">
    <property type="entry name" value="DEHYDRODOLICHYL DIPHOSPHATE SYNTHASE FAMILY MEMBER"/>
    <property type="match status" value="1"/>
</dbReference>
<feature type="binding site" evidence="2">
    <location>
        <position position="227"/>
    </location>
    <ligand>
        <name>Mg(2+)</name>
        <dbReference type="ChEBI" id="CHEBI:18420"/>
    </ligand>
</feature>
<evidence type="ECO:0000256" key="1">
    <source>
        <dbReference type="ARBA" id="ARBA00022679"/>
    </source>
</evidence>
<keyword evidence="4" id="KW-1185">Reference proteome</keyword>
<feature type="binding site" evidence="2">
    <location>
        <begin position="85"/>
        <end position="87"/>
    </location>
    <ligand>
        <name>substrate</name>
    </ligand>
</feature>
<comment type="similarity">
    <text evidence="2">Belongs to the UPP synthase family.</text>
</comment>
<dbReference type="HAMAP" id="MF_01139">
    <property type="entry name" value="ISPT"/>
    <property type="match status" value="1"/>
</dbReference>
<evidence type="ECO:0000313" key="3">
    <source>
        <dbReference type="EMBL" id="SEN78974.1"/>
    </source>
</evidence>
<dbReference type="Proteomes" id="UP000199695">
    <property type="component" value="Unassembled WGS sequence"/>
</dbReference>
<gene>
    <name evidence="3" type="ORF">SAMN05444955_12414</name>
</gene>
<dbReference type="GO" id="GO:0016094">
    <property type="term" value="P:polyprenol biosynthetic process"/>
    <property type="evidence" value="ECO:0007669"/>
    <property type="project" value="TreeGrafter"/>
</dbReference>
<keyword evidence="2" id="KW-0479">Metal-binding</keyword>
<dbReference type="CDD" id="cd00475">
    <property type="entry name" value="Cis_IPPS"/>
    <property type="match status" value="1"/>
</dbReference>
<dbReference type="FunFam" id="3.40.1180.10:FF:000001">
    <property type="entry name" value="(2E,6E)-farnesyl-diphosphate-specific ditrans,polycis-undecaprenyl-diphosphate synthase"/>
    <property type="match status" value="1"/>
</dbReference>
<dbReference type="InterPro" id="IPR036424">
    <property type="entry name" value="UPP_synth-like_sf"/>
</dbReference>
<dbReference type="RefSeq" id="WP_089973234.1">
    <property type="nucleotide sequence ID" value="NZ_FOCQ01000024.1"/>
</dbReference>
<dbReference type="GO" id="GO:0005829">
    <property type="term" value="C:cytosol"/>
    <property type="evidence" value="ECO:0007669"/>
    <property type="project" value="TreeGrafter"/>
</dbReference>
<dbReference type="OrthoDB" id="4191603at2"/>
<organism evidence="3 4">
    <name type="scientific">Lihuaxuella thermophila</name>
    <dbReference type="NCBI Taxonomy" id="1173111"/>
    <lineage>
        <taxon>Bacteria</taxon>
        <taxon>Bacillati</taxon>
        <taxon>Bacillota</taxon>
        <taxon>Bacilli</taxon>
        <taxon>Bacillales</taxon>
        <taxon>Thermoactinomycetaceae</taxon>
        <taxon>Lihuaxuella</taxon>
    </lineage>
</organism>
<dbReference type="AlphaFoldDB" id="A0A1H8JDU8"/>
<dbReference type="PROSITE" id="PS01066">
    <property type="entry name" value="UPP_SYNTHASE"/>
    <property type="match status" value="1"/>
</dbReference>
<feature type="binding site" evidence="2">
    <location>
        <position position="53"/>
    </location>
    <ligand>
        <name>substrate</name>
    </ligand>
</feature>
<dbReference type="Pfam" id="PF01255">
    <property type="entry name" value="Prenyltransf"/>
    <property type="match status" value="1"/>
</dbReference>
<dbReference type="NCBIfam" id="NF011405">
    <property type="entry name" value="PRK14830.1"/>
    <property type="match status" value="1"/>
</dbReference>